<dbReference type="Gene3D" id="2.60.120.650">
    <property type="entry name" value="Cupin"/>
    <property type="match status" value="1"/>
</dbReference>
<evidence type="ECO:0000313" key="4">
    <source>
        <dbReference type="EMBL" id="CAE0249806.1"/>
    </source>
</evidence>
<organism evidence="4">
    <name type="scientific">Palpitomonas bilix</name>
    <dbReference type="NCBI Taxonomy" id="652834"/>
    <lineage>
        <taxon>Eukaryota</taxon>
        <taxon>Eukaryota incertae sedis</taxon>
    </lineage>
</organism>
<keyword evidence="2" id="KW-0472">Membrane</keyword>
<dbReference type="InterPro" id="IPR003347">
    <property type="entry name" value="JmjC_dom"/>
</dbReference>
<sequence length="430" mass="48035">MASAEVEMRDEGETEPSSKGGQLSAFLKQKRTKVGAAIILSIVLFGLAVIAMGGLVTSTTALVDVDVVEVEEGNVTVTRGRKSGKKVEGKARKLERAQVVREKNEKNRRKKPRGKVDRLPPLPHIEKPCLYEQTGCVNLEYAKNNFYLGLGVEEDNKILVLPSIPSRDYFLETFADNGVPVIIRRCARVTTMENGKKTAVNWNEKDFLRIYEGDTFPVSQDGNGFRNATKWTLDEYFAYRSKPEGERDPPGLYCRHVTAKQAPPPAKGVDNRPPVPKEERGTPFSEGVYRSMFEPGRGCLLPSMSAVSMRPNGIMFGVKDSYSSIHFDHTSNVFLMQGEGKKVWSLVPHKFEKEVCLQNENQQRKCNNLLTKEERAEVPDTIRKHTLSGYTLPGDVLYLPQGWLHATRCEADCIGTVHGLQMLNDACPNC</sequence>
<proteinExistence type="predicted"/>
<gene>
    <name evidence="4" type="ORF">PBIL07802_LOCUS12005</name>
</gene>
<keyword evidence="2" id="KW-0812">Transmembrane</keyword>
<accession>A0A7S3G579</accession>
<feature type="compositionally biased region" description="Basic and acidic residues" evidence="1">
    <location>
        <begin position="1"/>
        <end position="11"/>
    </location>
</feature>
<feature type="domain" description="JmjC" evidence="3">
    <location>
        <begin position="324"/>
        <end position="422"/>
    </location>
</feature>
<feature type="transmembrane region" description="Helical" evidence="2">
    <location>
        <begin position="34"/>
        <end position="56"/>
    </location>
</feature>
<feature type="region of interest" description="Disordered" evidence="1">
    <location>
        <begin position="1"/>
        <end position="21"/>
    </location>
</feature>
<name>A0A7S3G579_9EUKA</name>
<dbReference type="PANTHER" id="PTHR12461">
    <property type="entry name" value="HYPOXIA-INDUCIBLE FACTOR 1 ALPHA INHIBITOR-RELATED"/>
    <property type="match status" value="1"/>
</dbReference>
<reference evidence="4" key="1">
    <citation type="submission" date="2021-01" db="EMBL/GenBank/DDBJ databases">
        <authorList>
            <person name="Corre E."/>
            <person name="Pelletier E."/>
            <person name="Niang G."/>
            <person name="Scheremetjew M."/>
            <person name="Finn R."/>
            <person name="Kale V."/>
            <person name="Holt S."/>
            <person name="Cochrane G."/>
            <person name="Meng A."/>
            <person name="Brown T."/>
            <person name="Cohen L."/>
        </authorList>
    </citation>
    <scope>NUCLEOTIDE SEQUENCE</scope>
    <source>
        <strain evidence="4">NIES-2562</strain>
    </source>
</reference>
<evidence type="ECO:0000259" key="3">
    <source>
        <dbReference type="Pfam" id="PF08007"/>
    </source>
</evidence>
<keyword evidence="2" id="KW-1133">Transmembrane helix</keyword>
<protein>
    <recommendedName>
        <fullName evidence="3">JmjC domain-containing protein</fullName>
    </recommendedName>
</protein>
<dbReference type="EMBL" id="HBIB01018512">
    <property type="protein sequence ID" value="CAE0249806.1"/>
    <property type="molecule type" value="Transcribed_RNA"/>
</dbReference>
<dbReference type="AlphaFoldDB" id="A0A7S3G579"/>
<dbReference type="PANTHER" id="PTHR12461:SF105">
    <property type="entry name" value="HYPOXIA-INDUCIBLE FACTOR 1-ALPHA INHIBITOR"/>
    <property type="match status" value="1"/>
</dbReference>
<dbReference type="SUPFAM" id="SSF51197">
    <property type="entry name" value="Clavaminate synthase-like"/>
    <property type="match status" value="1"/>
</dbReference>
<dbReference type="Pfam" id="PF08007">
    <property type="entry name" value="JmjC_2"/>
    <property type="match status" value="1"/>
</dbReference>
<feature type="region of interest" description="Disordered" evidence="1">
    <location>
        <begin position="261"/>
        <end position="283"/>
    </location>
</feature>
<evidence type="ECO:0000256" key="1">
    <source>
        <dbReference type="SAM" id="MobiDB-lite"/>
    </source>
</evidence>
<evidence type="ECO:0000256" key="2">
    <source>
        <dbReference type="SAM" id="Phobius"/>
    </source>
</evidence>